<dbReference type="Pfam" id="PF13180">
    <property type="entry name" value="PDZ_2"/>
    <property type="match status" value="1"/>
</dbReference>
<dbReference type="InterPro" id="IPR011782">
    <property type="entry name" value="Pept_S1C_Do"/>
</dbReference>
<dbReference type="EMBL" id="LN879502">
    <property type="protein sequence ID" value="CUI16201.1"/>
    <property type="molecule type" value="Genomic_DNA"/>
</dbReference>
<keyword evidence="5 9" id="KW-0378">Hydrolase</keyword>
<dbReference type="NCBIfam" id="TIGR02037">
    <property type="entry name" value="degP_htrA_DO"/>
    <property type="match status" value="1"/>
</dbReference>
<dbReference type="Pfam" id="PF13365">
    <property type="entry name" value="Trypsin_2"/>
    <property type="match status" value="1"/>
</dbReference>
<dbReference type="InParanoid" id="A0A0U5J7Y5"/>
<comment type="catalytic activity">
    <reaction evidence="9">
        <text>Acts on substrates that are at least partially unfolded. The cleavage site P1 residue is normally between a pair of hydrophobic residues, such as Val-|-Val.</text>
        <dbReference type="EC" id="3.4.21.107"/>
    </reaction>
</comment>
<evidence type="ECO:0000313" key="11">
    <source>
        <dbReference type="EMBL" id="CUI16201.1"/>
    </source>
</evidence>
<evidence type="ECO:0000256" key="2">
    <source>
        <dbReference type="ARBA" id="ARBA00022670"/>
    </source>
</evidence>
<dbReference type="KEGG" id="pnl:PNK_0573"/>
<keyword evidence="9" id="KW-0346">Stress response</keyword>
<dbReference type="PRINTS" id="PR00834">
    <property type="entry name" value="PROTEASES2C"/>
</dbReference>
<feature type="domain" description="PDZ" evidence="10">
    <location>
        <begin position="390"/>
        <end position="482"/>
    </location>
</feature>
<evidence type="ECO:0000256" key="9">
    <source>
        <dbReference type="RuleBase" id="RU364067"/>
    </source>
</evidence>
<organism evidence="11 12">
    <name type="scientific">Candidatus Protochlamydia naegleriophila</name>
    <dbReference type="NCBI Taxonomy" id="389348"/>
    <lineage>
        <taxon>Bacteria</taxon>
        <taxon>Pseudomonadati</taxon>
        <taxon>Chlamydiota</taxon>
        <taxon>Chlamydiia</taxon>
        <taxon>Parachlamydiales</taxon>
        <taxon>Parachlamydiaceae</taxon>
        <taxon>Candidatus Protochlamydia</taxon>
    </lineage>
</organism>
<dbReference type="Pfam" id="PF00595">
    <property type="entry name" value="PDZ"/>
    <property type="match status" value="1"/>
</dbReference>
<comment type="subcellular location">
    <subcellularLocation>
        <location evidence="9">Periplasm</location>
    </subcellularLocation>
</comment>
<evidence type="ECO:0000256" key="1">
    <source>
        <dbReference type="ARBA" id="ARBA00010541"/>
    </source>
</evidence>
<protein>
    <recommendedName>
        <fullName evidence="9">Periplasmic serine endoprotease DegP-like</fullName>
        <ecNumber evidence="9">3.4.21.107</ecNumber>
    </recommendedName>
</protein>
<evidence type="ECO:0000256" key="5">
    <source>
        <dbReference type="ARBA" id="ARBA00022801"/>
    </source>
</evidence>
<feature type="binding site" evidence="8">
    <location>
        <position position="135"/>
    </location>
    <ligand>
        <name>substrate</name>
    </ligand>
</feature>
<dbReference type="GO" id="GO:0004252">
    <property type="term" value="F:serine-type endopeptidase activity"/>
    <property type="evidence" value="ECO:0007669"/>
    <property type="project" value="InterPro"/>
</dbReference>
<keyword evidence="6 9" id="KW-0720">Serine protease</keyword>
<evidence type="ECO:0000313" key="12">
    <source>
        <dbReference type="Proteomes" id="UP000069902"/>
    </source>
</evidence>
<sequence length="492" mass="53306">MTDRTSLFFKLAILCSGVAFVASSFMASDRNQTQELNGNRTEDIKRLSNKETVADFRGVAKKAIPAVVSIKVQSKKRPQLYGGDSQSENYFDFFGGEDLWGFFGLPKRDSRSQPFSGQASGVIVSPDGYILTNSHVVHDMTSISVQLTDGREFSAKVLGEDTNSDLALIKIDASNLPHLSLGNSDDLEVGQWVAAIGNPFGLQATLTVGVVSAKSRNNLDIVRYEDFIQTDASINRGNSGGPLLTLDGEVIGINTAIATNTSSGYMGIGFSIPSNMAKHVMDEILADGKVSRGFLGVSLQSIDYNLAQAFGLNKIEGALVANIVKNSPAEKAGIQVEDIILKIDDQPVANAANLRNAIYRMKPGTRVTLTILRKEKNIQLPLEIGDFSEEKTIVRDTQKSQLGIEVGNLTPEIAQNLGYGEEKGVVITKVNPNSAANFAGLKKGALIMAVNRQKVESIEQYNNALQMTPQNRPILLQIKQGNTYLFVSLRSE</sequence>
<accession>A0A0U5J7Y5</accession>
<dbReference type="SMART" id="SM00228">
    <property type="entry name" value="PDZ"/>
    <property type="match status" value="2"/>
</dbReference>
<dbReference type="InterPro" id="IPR009003">
    <property type="entry name" value="Peptidase_S1_PA"/>
</dbReference>
<keyword evidence="3 9" id="KW-0732">Signal</keyword>
<feature type="domain" description="PDZ" evidence="10">
    <location>
        <begin position="284"/>
        <end position="375"/>
    </location>
</feature>
<feature type="binding site" evidence="8">
    <location>
        <begin position="237"/>
        <end position="239"/>
    </location>
    <ligand>
        <name>substrate</name>
    </ligand>
</feature>
<dbReference type="GO" id="GO:0006508">
    <property type="term" value="P:proteolysis"/>
    <property type="evidence" value="ECO:0007669"/>
    <property type="project" value="UniProtKB-KW"/>
</dbReference>
<dbReference type="InterPro" id="IPR001940">
    <property type="entry name" value="Peptidase_S1C"/>
</dbReference>
<dbReference type="PANTHER" id="PTHR22939">
    <property type="entry name" value="SERINE PROTEASE FAMILY S1C HTRA-RELATED"/>
    <property type="match status" value="1"/>
</dbReference>
<dbReference type="GO" id="GO:0042597">
    <property type="term" value="C:periplasmic space"/>
    <property type="evidence" value="ECO:0007669"/>
    <property type="project" value="UniProtKB-SubCell"/>
</dbReference>
<evidence type="ECO:0000256" key="7">
    <source>
        <dbReference type="PIRSR" id="PIRSR611782-1"/>
    </source>
</evidence>
<dbReference type="FunCoup" id="A0A0U5J7Y5">
    <property type="interactions" value="411"/>
</dbReference>
<dbReference type="AlphaFoldDB" id="A0A0U5J7Y5"/>
<evidence type="ECO:0000256" key="4">
    <source>
        <dbReference type="ARBA" id="ARBA00022737"/>
    </source>
</evidence>
<dbReference type="Proteomes" id="UP000069902">
    <property type="component" value="Chromosome cPNK"/>
</dbReference>
<dbReference type="SUPFAM" id="SSF50156">
    <property type="entry name" value="PDZ domain-like"/>
    <property type="match status" value="2"/>
</dbReference>
<name>A0A0U5J7Y5_9BACT</name>
<dbReference type="CDD" id="cd10839">
    <property type="entry name" value="cpPDZ1_DegP-like"/>
    <property type="match status" value="1"/>
</dbReference>
<proteinExistence type="inferred from homology"/>
<keyword evidence="12" id="KW-1185">Reference proteome</keyword>
<keyword evidence="4" id="KW-0677">Repeat</keyword>
<dbReference type="STRING" id="389348.PNK_0573"/>
<dbReference type="PATRIC" id="fig|389348.3.peg.631"/>
<dbReference type="Gene3D" id="2.40.10.120">
    <property type="match status" value="1"/>
</dbReference>
<evidence type="ECO:0000256" key="6">
    <source>
        <dbReference type="ARBA" id="ARBA00022825"/>
    </source>
</evidence>
<dbReference type="RefSeq" id="WP_032125144.1">
    <property type="nucleotide sequence ID" value="NZ_LN879502.1"/>
</dbReference>
<dbReference type="InterPro" id="IPR001478">
    <property type="entry name" value="PDZ"/>
</dbReference>
<evidence type="ECO:0000256" key="8">
    <source>
        <dbReference type="PIRSR" id="PIRSR611782-2"/>
    </source>
</evidence>
<gene>
    <name evidence="11" type="primary">htrA</name>
    <name evidence="11" type="ORF">PNK_0573</name>
</gene>
<dbReference type="EC" id="3.4.21.107" evidence="9"/>
<feature type="chain" id="PRO_5010604686" description="Periplasmic serine endoprotease DegP-like" evidence="9">
    <location>
        <begin position="22"/>
        <end position="492"/>
    </location>
</feature>
<evidence type="ECO:0000259" key="10">
    <source>
        <dbReference type="PROSITE" id="PS50106"/>
    </source>
</evidence>
<reference evidence="12" key="1">
    <citation type="submission" date="2015-09" db="EMBL/GenBank/DDBJ databases">
        <authorList>
            <person name="Bertelli C."/>
        </authorList>
    </citation>
    <scope>NUCLEOTIDE SEQUENCE [LARGE SCALE GENOMIC DNA]</scope>
    <source>
        <strain evidence="12">KNic</strain>
    </source>
</reference>
<dbReference type="PROSITE" id="PS50106">
    <property type="entry name" value="PDZ"/>
    <property type="match status" value="2"/>
</dbReference>
<keyword evidence="2 9" id="KW-0645">Protease</keyword>
<dbReference type="InterPro" id="IPR036034">
    <property type="entry name" value="PDZ_sf"/>
</dbReference>
<feature type="active site" description="Charge relay system" evidence="7">
    <location>
        <position position="135"/>
    </location>
</feature>
<feature type="active site" description="Charge relay system" evidence="7">
    <location>
        <position position="165"/>
    </location>
</feature>
<feature type="binding site" evidence="8">
    <location>
        <position position="165"/>
    </location>
    <ligand>
        <name>substrate</name>
    </ligand>
</feature>
<dbReference type="SUPFAM" id="SSF50494">
    <property type="entry name" value="Trypsin-like serine proteases"/>
    <property type="match status" value="1"/>
</dbReference>
<feature type="active site" description="Charge relay system" evidence="7">
    <location>
        <position position="239"/>
    </location>
</feature>
<evidence type="ECO:0000256" key="3">
    <source>
        <dbReference type="ARBA" id="ARBA00022729"/>
    </source>
</evidence>
<feature type="signal peptide" evidence="9">
    <location>
        <begin position="1"/>
        <end position="21"/>
    </location>
</feature>
<dbReference type="PANTHER" id="PTHR22939:SF129">
    <property type="entry name" value="SERINE PROTEASE HTRA2, MITOCHONDRIAL"/>
    <property type="match status" value="1"/>
</dbReference>
<comment type="similarity">
    <text evidence="1 9">Belongs to the peptidase S1C family.</text>
</comment>
<dbReference type="Gene3D" id="2.30.42.10">
    <property type="match status" value="2"/>
</dbReference>